<organism evidence="2">
    <name type="scientific">uncultured Rubrobacteraceae bacterium</name>
    <dbReference type="NCBI Taxonomy" id="349277"/>
    <lineage>
        <taxon>Bacteria</taxon>
        <taxon>Bacillati</taxon>
        <taxon>Actinomycetota</taxon>
        <taxon>Rubrobacteria</taxon>
        <taxon>Rubrobacterales</taxon>
        <taxon>Rubrobacteraceae</taxon>
        <taxon>environmental samples</taxon>
    </lineage>
</organism>
<feature type="compositionally biased region" description="Basic and acidic residues" evidence="1">
    <location>
        <begin position="53"/>
        <end position="68"/>
    </location>
</feature>
<evidence type="ECO:0000313" key="2">
    <source>
        <dbReference type="EMBL" id="CAA9477427.1"/>
    </source>
</evidence>
<protein>
    <submittedName>
        <fullName evidence="2">Uncharacterized protein</fullName>
    </submittedName>
</protein>
<reference evidence="2" key="1">
    <citation type="submission" date="2020-02" db="EMBL/GenBank/DDBJ databases">
        <authorList>
            <person name="Meier V. D."/>
        </authorList>
    </citation>
    <scope>NUCLEOTIDE SEQUENCE</scope>
    <source>
        <strain evidence="2">AVDCRST_MAG12</strain>
    </source>
</reference>
<accession>A0A6J4RW90</accession>
<feature type="non-terminal residue" evidence="2">
    <location>
        <position position="1"/>
    </location>
</feature>
<evidence type="ECO:0000256" key="1">
    <source>
        <dbReference type="SAM" id="MobiDB-lite"/>
    </source>
</evidence>
<dbReference type="AlphaFoldDB" id="A0A6J4RW90"/>
<sequence>ARHHQRGRRPRARAAAERGDRLADHREPGRPAAVGAGLVSLGRGGVPRSLQTRRPEAAEHRGEPKNKPEPQLQCQRWGRREGRVRGGGAGRCPAGRGDRALPGEVPGGDSNDRLRSRRLRAGVLGGHPGDPNTLAGVV</sequence>
<proteinExistence type="predicted"/>
<name>A0A6J4RW90_9ACTN</name>
<feature type="region of interest" description="Disordered" evidence="1">
    <location>
        <begin position="1"/>
        <end position="114"/>
    </location>
</feature>
<feature type="compositionally biased region" description="Basic residues" evidence="1">
    <location>
        <begin position="1"/>
        <end position="12"/>
    </location>
</feature>
<dbReference type="EMBL" id="CADCVK010000202">
    <property type="protein sequence ID" value="CAA9477427.1"/>
    <property type="molecule type" value="Genomic_DNA"/>
</dbReference>
<gene>
    <name evidence="2" type="ORF">AVDCRST_MAG12-1277</name>
</gene>
<feature type="compositionally biased region" description="Basic and acidic residues" evidence="1">
    <location>
        <begin position="14"/>
        <end position="29"/>
    </location>
</feature>
<feature type="non-terminal residue" evidence="2">
    <location>
        <position position="138"/>
    </location>
</feature>